<comment type="caution">
    <text evidence="2">The sequence shown here is derived from an EMBL/GenBank/DDBJ whole genome shotgun (WGS) entry which is preliminary data.</text>
</comment>
<reference evidence="3" key="1">
    <citation type="submission" date="2018-02" db="EMBL/GenBank/DDBJ databases">
        <title>Genome sequence of Candidatus Liberibacter europaeus.</title>
        <authorList>
            <person name="Frampton R.A."/>
            <person name="Thompson S.M."/>
            <person name="David C."/>
            <person name="Addison S.M."/>
            <person name="Smith G.R."/>
        </authorList>
    </citation>
    <scope>NUCLEOTIDE SEQUENCE [LARGE SCALE GENOMIC DNA]</scope>
</reference>
<name>A0A2T4VWM8_9HYPH</name>
<feature type="region of interest" description="Disordered" evidence="1">
    <location>
        <begin position="1"/>
        <end position="40"/>
    </location>
</feature>
<protein>
    <submittedName>
        <fullName evidence="2">Uncharacterized protein</fullName>
    </submittedName>
</protein>
<dbReference type="AlphaFoldDB" id="A0A2T4VWM8"/>
<dbReference type="EMBL" id="PSQJ01000006">
    <property type="protein sequence ID" value="PTL86182.1"/>
    <property type="molecule type" value="Genomic_DNA"/>
</dbReference>
<proteinExistence type="predicted"/>
<evidence type="ECO:0000313" key="3">
    <source>
        <dbReference type="Proteomes" id="UP000240811"/>
    </source>
</evidence>
<feature type="compositionally biased region" description="Polar residues" evidence="1">
    <location>
        <begin position="1"/>
        <end position="18"/>
    </location>
</feature>
<evidence type="ECO:0000313" key="2">
    <source>
        <dbReference type="EMBL" id="PTL86182.1"/>
    </source>
</evidence>
<sequence length="260" mass="29400">MEQETKVQPNTETSNQIANEEVSTESVKAVTPEASSMEQLLEDPKEIEKAEADVEDKQDIPKKVSLADKLFGDEKVEIPADYNIEFPDGVPEEERNYVKEQFVKGGISKENAQLLTDSISKAFQDNGERLKKELNLKCDQDIQRLKKEYGPENFKVLKNRVQGVVKERGLMGETFDMFLSTVGAYDAFKFLDKLTSSVRDADYAPEAVSQKGLNSNKPISKDFMKDPEFTAKYLAEDKEAHKKMDAYAKFKANKAFTEIS</sequence>
<evidence type="ECO:0000256" key="1">
    <source>
        <dbReference type="SAM" id="MobiDB-lite"/>
    </source>
</evidence>
<gene>
    <name evidence="2" type="ORF">C4617_04740</name>
</gene>
<accession>A0A2T4VWM8</accession>
<organism evidence="2 3">
    <name type="scientific">Candidatus Liberibacter europaeus</name>
    <dbReference type="NCBI Taxonomy" id="744859"/>
    <lineage>
        <taxon>Bacteria</taxon>
        <taxon>Pseudomonadati</taxon>
        <taxon>Pseudomonadota</taxon>
        <taxon>Alphaproteobacteria</taxon>
        <taxon>Hyphomicrobiales</taxon>
        <taxon>Rhizobiaceae</taxon>
        <taxon>Liberibacter</taxon>
    </lineage>
</organism>
<dbReference type="Proteomes" id="UP000240811">
    <property type="component" value="Unassembled WGS sequence"/>
</dbReference>